<evidence type="ECO:0000313" key="1">
    <source>
        <dbReference type="EMBL" id="MBA8793911.1"/>
    </source>
</evidence>
<gene>
    <name evidence="1" type="ORF">FHX74_001516</name>
</gene>
<evidence type="ECO:0000313" key="2">
    <source>
        <dbReference type="Proteomes" id="UP000523079"/>
    </source>
</evidence>
<protein>
    <recommendedName>
        <fullName evidence="3">Shikimate kinase</fullName>
    </recommendedName>
</protein>
<dbReference type="RefSeq" id="WP_182559453.1">
    <property type="nucleotide sequence ID" value="NZ_JACGWT010000002.1"/>
</dbReference>
<dbReference type="AlphaFoldDB" id="A0A7W3IRJ1"/>
<dbReference type="SUPFAM" id="SSF52540">
    <property type="entry name" value="P-loop containing nucleoside triphosphate hydrolases"/>
    <property type="match status" value="1"/>
</dbReference>
<dbReference type="Gene3D" id="3.40.50.300">
    <property type="entry name" value="P-loop containing nucleotide triphosphate hydrolases"/>
    <property type="match status" value="1"/>
</dbReference>
<dbReference type="EMBL" id="JACGWT010000002">
    <property type="protein sequence ID" value="MBA8793911.1"/>
    <property type="molecule type" value="Genomic_DNA"/>
</dbReference>
<accession>A0A7W3IRJ1</accession>
<evidence type="ECO:0008006" key="3">
    <source>
        <dbReference type="Google" id="ProtNLM"/>
    </source>
</evidence>
<keyword evidence="2" id="KW-1185">Reference proteome</keyword>
<name>A0A7W3IRJ1_9ACTN</name>
<comment type="caution">
    <text evidence="1">The sequence shown here is derived from an EMBL/GenBank/DDBJ whole genome shotgun (WGS) entry which is preliminary data.</text>
</comment>
<sequence length="193" mass="21026">MDGSRTCVVLMLGYPAMGKRTVGAELAALLDGVLVDNALINRPLLELFRWDGVAPLPPEIWERVVPIRQAVLGTIEDLAPATNSYVFTDVLLDDAAGGEEYAQIRGLAGRRGSVFLAVVLDCDIDVEVSRIANPDRIALRKGADPEGYRRYRQTTRLFAPPATEAITLDTTNTPPPVNAERILAALRDRGFRG</sequence>
<reference evidence="1 2" key="1">
    <citation type="submission" date="2020-07" db="EMBL/GenBank/DDBJ databases">
        <title>Sequencing the genomes of 1000 actinobacteria strains.</title>
        <authorList>
            <person name="Klenk H.-P."/>
        </authorList>
    </citation>
    <scope>NUCLEOTIDE SEQUENCE [LARGE SCALE GENOMIC DNA]</scope>
    <source>
        <strain evidence="1 2">DSM 100723</strain>
    </source>
</reference>
<proteinExistence type="predicted"/>
<dbReference type="InterPro" id="IPR027417">
    <property type="entry name" value="P-loop_NTPase"/>
</dbReference>
<dbReference type="Proteomes" id="UP000523079">
    <property type="component" value="Unassembled WGS sequence"/>
</dbReference>
<organism evidence="1 2">
    <name type="scientific">Microlunatus kandeliicorticis</name>
    <dbReference type="NCBI Taxonomy" id="1759536"/>
    <lineage>
        <taxon>Bacteria</taxon>
        <taxon>Bacillati</taxon>
        <taxon>Actinomycetota</taxon>
        <taxon>Actinomycetes</taxon>
        <taxon>Propionibacteriales</taxon>
        <taxon>Propionibacteriaceae</taxon>
        <taxon>Microlunatus</taxon>
    </lineage>
</organism>